<comment type="caution">
    <text evidence="4">The sequence shown here is derived from an EMBL/GenBank/DDBJ whole genome shotgun (WGS) entry which is preliminary data.</text>
</comment>
<dbReference type="PANTHER" id="PTHR42901">
    <property type="entry name" value="ALCOHOL DEHYDROGENASE"/>
    <property type="match status" value="1"/>
</dbReference>
<dbReference type="EMBL" id="JXRQ01000025">
    <property type="protein sequence ID" value="KIL46468.1"/>
    <property type="molecule type" value="Genomic_DNA"/>
</dbReference>
<dbReference type="Pfam" id="PF00106">
    <property type="entry name" value="adh_short"/>
    <property type="match status" value="1"/>
</dbReference>
<accession>A0A0C2VR69</accession>
<evidence type="ECO:0000256" key="1">
    <source>
        <dbReference type="ARBA" id="ARBA00006484"/>
    </source>
</evidence>
<dbReference type="PIRSF" id="PIRSF000126">
    <property type="entry name" value="11-beta-HSD1"/>
    <property type="match status" value="1"/>
</dbReference>
<sequence>MSVLITGASGGIGKEFAKLYAENGYNLILAARSEDKLKDLAAELADKYTIQVHVFKSDLSESGSAQKLYDEITAQDLSVDILINNAGVGLFGEFHKTDLQKEQEMIQLNITSLTELTKLFGIKMVDAGQGKILNVASTAAFFPGPLMAVYYASKAYVKSLTEALDNEWADFGVQVSGLYPGPTSTGFKDQAELNESKLFKGGTMKPQAVAKIAYIEFMNGKKQIIPGGMNKLQSRASRLIPRSAAAGIVRKTQERV</sequence>
<dbReference type="PRINTS" id="PR00080">
    <property type="entry name" value="SDRFAMILY"/>
</dbReference>
<proteinExistence type="inferred from homology"/>
<keyword evidence="2" id="KW-0560">Oxidoreductase</keyword>
<dbReference type="Gene3D" id="3.40.50.720">
    <property type="entry name" value="NAD(P)-binding Rossmann-like Domain"/>
    <property type="match status" value="1"/>
</dbReference>
<dbReference type="PANTHER" id="PTHR42901:SF1">
    <property type="entry name" value="ALCOHOL DEHYDROGENASE"/>
    <property type="match status" value="1"/>
</dbReference>
<dbReference type="OrthoDB" id="9808814at2"/>
<keyword evidence="5" id="KW-1185">Reference proteome</keyword>
<evidence type="ECO:0000256" key="3">
    <source>
        <dbReference type="RuleBase" id="RU000363"/>
    </source>
</evidence>
<dbReference type="InterPro" id="IPR002347">
    <property type="entry name" value="SDR_fam"/>
</dbReference>
<dbReference type="InterPro" id="IPR036291">
    <property type="entry name" value="NAD(P)-bd_dom_sf"/>
</dbReference>
<dbReference type="AlphaFoldDB" id="A0A0C2VR69"/>
<dbReference type="Proteomes" id="UP000031950">
    <property type="component" value="Unassembled WGS sequence"/>
</dbReference>
<reference evidence="4 5" key="1">
    <citation type="submission" date="2015-01" db="EMBL/GenBank/DDBJ databases">
        <title>Genome sequence of Jeotgalibacillus alimentarius.</title>
        <authorList>
            <person name="Goh K.M."/>
            <person name="Chan K.-G."/>
            <person name="Yaakop A.S."/>
            <person name="Ee R."/>
            <person name="Gan H.M."/>
            <person name="Chan C.S."/>
        </authorList>
    </citation>
    <scope>NUCLEOTIDE SEQUENCE [LARGE SCALE GENOMIC DNA]</scope>
    <source>
        <strain evidence="4 5">YKJ-13</strain>
    </source>
</reference>
<dbReference type="RefSeq" id="WP_041123136.1">
    <property type="nucleotide sequence ID" value="NZ_JXRQ01000025.1"/>
</dbReference>
<evidence type="ECO:0000313" key="5">
    <source>
        <dbReference type="Proteomes" id="UP000031950"/>
    </source>
</evidence>
<name>A0A0C2VR69_9BACL</name>
<gene>
    <name evidence="4" type="ORF">KP77_25950</name>
</gene>
<dbReference type="PRINTS" id="PR00081">
    <property type="entry name" value="GDHRDH"/>
</dbReference>
<dbReference type="SUPFAM" id="SSF51735">
    <property type="entry name" value="NAD(P)-binding Rossmann-fold domains"/>
    <property type="match status" value="1"/>
</dbReference>
<dbReference type="CDD" id="cd05233">
    <property type="entry name" value="SDR_c"/>
    <property type="match status" value="1"/>
</dbReference>
<protein>
    <submittedName>
        <fullName evidence="4">Short-chain dehydrogenase</fullName>
    </submittedName>
</protein>
<dbReference type="PATRIC" id="fig|135826.4.peg.2581"/>
<comment type="similarity">
    <text evidence="1 3">Belongs to the short-chain dehydrogenases/reductases (SDR) family.</text>
</comment>
<dbReference type="GO" id="GO:0016491">
    <property type="term" value="F:oxidoreductase activity"/>
    <property type="evidence" value="ECO:0007669"/>
    <property type="project" value="UniProtKB-KW"/>
</dbReference>
<organism evidence="4 5">
    <name type="scientific">Jeotgalibacillus alimentarius</name>
    <dbReference type="NCBI Taxonomy" id="135826"/>
    <lineage>
        <taxon>Bacteria</taxon>
        <taxon>Bacillati</taxon>
        <taxon>Bacillota</taxon>
        <taxon>Bacilli</taxon>
        <taxon>Bacillales</taxon>
        <taxon>Caryophanaceae</taxon>
        <taxon>Jeotgalibacillus</taxon>
    </lineage>
</organism>
<dbReference type="STRING" id="135826.KP77_25950"/>
<evidence type="ECO:0000256" key="2">
    <source>
        <dbReference type="ARBA" id="ARBA00023002"/>
    </source>
</evidence>
<evidence type="ECO:0000313" key="4">
    <source>
        <dbReference type="EMBL" id="KIL46468.1"/>
    </source>
</evidence>